<dbReference type="SMART" id="SM00897">
    <property type="entry name" value="FIST"/>
    <property type="match status" value="1"/>
</dbReference>
<keyword evidence="5" id="KW-1185">Reference proteome</keyword>
<sequence>MLQRSFEITKPASLKRILKFIAGMEEYKTAKDRLLIVFEPQCEREFIEKELDVIRKELPEAKIAGMTTLGPLSAETEVPQNTVISILLFSKSTLAVFEADKSKQDPYKIGDSFRQKLRKLEDVKGILCLSSCTHNSPDKIIDIAQVGSENIPIFGAQAGSRFITQDESKIFSENGILENGISFVAFCGKSLEIQTDFNLGWRALGREHVITECQKGIVSEIDGKPAFDLYQKYLQFKPDADFSKQAIAFPILVPSGSTFIAKVPLPLTDDGNLCFPTDFQNGTKIYLAYSKPEYLLSETLVAANNMLRFHPEATVLFPCINRRVFLGNEKAEKEFEFYRHSVSELCWGYGFGEILQTNEGGGVLNSSLVAVGFRESAKSKKRFVPIDDESIRHAQNNLSLADRLVSFLEATSDELRHTINQLANLAEHDQLTGLFNRHKLDKILLYELGKRRREDELSILMYDIDFFKNVNDSYGHSEGDRVLAKLSNLVAESIRACDVLGRWGGEEFVCILTNTPLNGAKILAERIREKVENTDFSPVPKVTISLGITAARINETPESLFIRLDKALYDAKKSGRNRTCIR</sequence>
<dbReference type="InterPro" id="IPR013702">
    <property type="entry name" value="FIST_domain_N"/>
</dbReference>
<dbReference type="Pfam" id="PF00990">
    <property type="entry name" value="GGDEF"/>
    <property type="match status" value="1"/>
</dbReference>
<evidence type="ECO:0000256" key="2">
    <source>
        <dbReference type="ARBA" id="ARBA00034247"/>
    </source>
</evidence>
<dbReference type="PANTHER" id="PTHR45138:SF9">
    <property type="entry name" value="DIGUANYLATE CYCLASE DGCM-RELATED"/>
    <property type="match status" value="1"/>
</dbReference>
<evidence type="ECO:0000313" key="5">
    <source>
        <dbReference type="Proteomes" id="UP000184275"/>
    </source>
</evidence>
<gene>
    <name evidence="4" type="ORF">SAMN05720469_1114</name>
</gene>
<dbReference type="NCBIfam" id="TIGR00254">
    <property type="entry name" value="GGDEF"/>
    <property type="match status" value="1"/>
</dbReference>
<dbReference type="PANTHER" id="PTHR45138">
    <property type="entry name" value="REGULATORY COMPONENTS OF SENSORY TRANSDUCTION SYSTEM"/>
    <property type="match status" value="1"/>
</dbReference>
<dbReference type="PROSITE" id="PS50887">
    <property type="entry name" value="GGDEF"/>
    <property type="match status" value="1"/>
</dbReference>
<dbReference type="InterPro" id="IPR000160">
    <property type="entry name" value="GGDEF_dom"/>
</dbReference>
<accession>A0A1M6TSB4</accession>
<dbReference type="GO" id="GO:0052621">
    <property type="term" value="F:diguanylate cyclase activity"/>
    <property type="evidence" value="ECO:0007669"/>
    <property type="project" value="UniProtKB-EC"/>
</dbReference>
<comment type="catalytic activity">
    <reaction evidence="2">
        <text>2 GTP = 3',3'-c-di-GMP + 2 diphosphate</text>
        <dbReference type="Rhea" id="RHEA:24898"/>
        <dbReference type="ChEBI" id="CHEBI:33019"/>
        <dbReference type="ChEBI" id="CHEBI:37565"/>
        <dbReference type="ChEBI" id="CHEBI:58805"/>
        <dbReference type="EC" id="2.7.7.65"/>
    </reaction>
</comment>
<evidence type="ECO:0000256" key="1">
    <source>
        <dbReference type="ARBA" id="ARBA00012528"/>
    </source>
</evidence>
<proteinExistence type="predicted"/>
<reference evidence="5" key="1">
    <citation type="submission" date="2016-11" db="EMBL/GenBank/DDBJ databases">
        <authorList>
            <person name="Varghese N."/>
            <person name="Submissions S."/>
        </authorList>
    </citation>
    <scope>NUCLEOTIDE SEQUENCE [LARGE SCALE GENOMIC DNA]</scope>
    <source>
        <strain evidence="5">UWOS</strain>
    </source>
</reference>
<dbReference type="EMBL" id="FRAW01000011">
    <property type="protein sequence ID" value="SHK59796.1"/>
    <property type="molecule type" value="Genomic_DNA"/>
</dbReference>
<dbReference type="InterPro" id="IPR043128">
    <property type="entry name" value="Rev_trsase/Diguanyl_cyclase"/>
</dbReference>
<evidence type="ECO:0000259" key="3">
    <source>
        <dbReference type="PROSITE" id="PS50887"/>
    </source>
</evidence>
<dbReference type="Gene3D" id="3.30.70.270">
    <property type="match status" value="1"/>
</dbReference>
<dbReference type="Pfam" id="PF10442">
    <property type="entry name" value="FIST_C"/>
    <property type="match status" value="1"/>
</dbReference>
<dbReference type="SMART" id="SM01204">
    <property type="entry name" value="FIST_C"/>
    <property type="match status" value="1"/>
</dbReference>
<dbReference type="EC" id="2.7.7.65" evidence="1"/>
<dbReference type="SUPFAM" id="SSF55073">
    <property type="entry name" value="Nucleotide cyclase"/>
    <property type="match status" value="1"/>
</dbReference>
<dbReference type="AlphaFoldDB" id="A0A1M6TSB4"/>
<dbReference type="CDD" id="cd01949">
    <property type="entry name" value="GGDEF"/>
    <property type="match status" value="1"/>
</dbReference>
<feature type="domain" description="GGDEF" evidence="3">
    <location>
        <begin position="455"/>
        <end position="582"/>
    </location>
</feature>
<dbReference type="FunFam" id="3.30.70.270:FF:000001">
    <property type="entry name" value="Diguanylate cyclase domain protein"/>
    <property type="match status" value="1"/>
</dbReference>
<dbReference type="InterPro" id="IPR050469">
    <property type="entry name" value="Diguanylate_Cyclase"/>
</dbReference>
<dbReference type="RefSeq" id="WP_073303748.1">
    <property type="nucleotide sequence ID" value="NZ_FRAW01000011.1"/>
</dbReference>
<dbReference type="InterPro" id="IPR029787">
    <property type="entry name" value="Nucleotide_cyclase"/>
</dbReference>
<dbReference type="Pfam" id="PF08495">
    <property type="entry name" value="FIST"/>
    <property type="match status" value="1"/>
</dbReference>
<dbReference type="SMART" id="SM00267">
    <property type="entry name" value="GGDEF"/>
    <property type="match status" value="1"/>
</dbReference>
<evidence type="ECO:0000313" key="4">
    <source>
        <dbReference type="EMBL" id="SHK59796.1"/>
    </source>
</evidence>
<organism evidence="4 5">
    <name type="scientific">Fibrobacter intestinalis</name>
    <dbReference type="NCBI Taxonomy" id="28122"/>
    <lineage>
        <taxon>Bacteria</taxon>
        <taxon>Pseudomonadati</taxon>
        <taxon>Fibrobacterota</taxon>
        <taxon>Fibrobacteria</taxon>
        <taxon>Fibrobacterales</taxon>
        <taxon>Fibrobacteraceae</taxon>
        <taxon>Fibrobacter</taxon>
    </lineage>
</organism>
<protein>
    <recommendedName>
        <fullName evidence="1">diguanylate cyclase</fullName>
        <ecNumber evidence="1">2.7.7.65</ecNumber>
    </recommendedName>
</protein>
<dbReference type="Proteomes" id="UP000184275">
    <property type="component" value="Unassembled WGS sequence"/>
</dbReference>
<name>A0A1M6TSB4_9BACT</name>
<dbReference type="InterPro" id="IPR019494">
    <property type="entry name" value="FIST_C"/>
</dbReference>